<dbReference type="PROSITE" id="PS00330">
    <property type="entry name" value="HEMOLYSIN_CALCIUM"/>
    <property type="match status" value="3"/>
</dbReference>
<evidence type="ECO:0000313" key="4">
    <source>
        <dbReference type="Proteomes" id="UP000730739"/>
    </source>
</evidence>
<dbReference type="Gene3D" id="2.150.10.10">
    <property type="entry name" value="Serralysin-like metalloprotease, C-terminal"/>
    <property type="match status" value="5"/>
</dbReference>
<comment type="caution">
    <text evidence="3">The sequence shown here is derived from an EMBL/GenBank/DDBJ whole genome shotgun (WGS) entry which is preliminary data.</text>
</comment>
<gene>
    <name evidence="3" type="ORF">J2Z31_001743</name>
</gene>
<proteinExistence type="predicted"/>
<dbReference type="PANTHER" id="PTHR38340">
    <property type="entry name" value="S-LAYER PROTEIN"/>
    <property type="match status" value="1"/>
</dbReference>
<reference evidence="3 4" key="1">
    <citation type="submission" date="2021-03" db="EMBL/GenBank/DDBJ databases">
        <title>Genomic Encyclopedia of Type Strains, Phase IV (KMG-IV): sequencing the most valuable type-strain genomes for metagenomic binning, comparative biology and taxonomic classification.</title>
        <authorList>
            <person name="Goeker M."/>
        </authorList>
    </citation>
    <scope>NUCLEOTIDE SEQUENCE [LARGE SCALE GENOMIC DNA]</scope>
    <source>
        <strain evidence="3 4">DSM 13372</strain>
    </source>
</reference>
<dbReference type="PRINTS" id="PR00313">
    <property type="entry name" value="CABNDNGRPT"/>
</dbReference>
<name>A0ABS4QX75_9HYPH</name>
<comment type="subcellular location">
    <subcellularLocation>
        <location evidence="1">Secreted</location>
    </subcellularLocation>
</comment>
<dbReference type="InterPro" id="IPR011049">
    <property type="entry name" value="Serralysin-like_metalloprot_C"/>
</dbReference>
<evidence type="ECO:0000256" key="2">
    <source>
        <dbReference type="ARBA" id="ARBA00022525"/>
    </source>
</evidence>
<keyword evidence="4" id="KW-1185">Reference proteome</keyword>
<evidence type="ECO:0000313" key="3">
    <source>
        <dbReference type="EMBL" id="MBP2235251.1"/>
    </source>
</evidence>
<evidence type="ECO:0000256" key="1">
    <source>
        <dbReference type="ARBA" id="ARBA00004613"/>
    </source>
</evidence>
<dbReference type="SUPFAM" id="SSF51120">
    <property type="entry name" value="beta-Roll"/>
    <property type="match status" value="3"/>
</dbReference>
<dbReference type="RefSeq" id="WP_209601484.1">
    <property type="nucleotide sequence ID" value="NZ_JAGILA010000002.1"/>
</dbReference>
<dbReference type="Pfam" id="PF00353">
    <property type="entry name" value="HemolysinCabind"/>
    <property type="match status" value="5"/>
</dbReference>
<dbReference type="Proteomes" id="UP000730739">
    <property type="component" value="Unassembled WGS sequence"/>
</dbReference>
<dbReference type="PANTHER" id="PTHR38340:SF1">
    <property type="entry name" value="S-LAYER PROTEIN"/>
    <property type="match status" value="1"/>
</dbReference>
<sequence>MASINGTNADDVLSGVDNEYNFIRGFDGNDSLYGGSLADTIFGDDGNDFLSGDDGLDNLSGGSGDDTLWGGEGGDVLSSGSGFDWLYGDGGDDTFYLSSISSNEIKRAFGGTGDDLFFASFASDILDGGRGQDLVDYNNSFAGVTVNLMTGIGSGGAAEGDTYRSIEDVQGSAYNDNLTGNGNFNELFGDAGDDVVAGGEGGDYLDGGMGADTLSYRASDAGVQINLTTGFAWGGDAQGDQFILFERVWGSDFSDTLTGDGSANFLQGFLGNDRLYGQTGNDRLYSHGGSDTLDGGAGDDILKGGTENDVLIGGVGADDLYGEAGADRFDFNLTAESTPASTGRDSIFGFSHAEGDRIDLSTIDANTKLTGNQAFAYKGTAGFSGVSGELRYTSTATDTYVYADVNGDKIADLSIHLSGAFKLVSSDFVL</sequence>
<dbReference type="InterPro" id="IPR001343">
    <property type="entry name" value="Hemolysn_Ca-bd"/>
</dbReference>
<dbReference type="EMBL" id="JAGILA010000002">
    <property type="protein sequence ID" value="MBP2235251.1"/>
    <property type="molecule type" value="Genomic_DNA"/>
</dbReference>
<accession>A0ABS4QX75</accession>
<dbReference type="InterPro" id="IPR018511">
    <property type="entry name" value="Hemolysin-typ_Ca-bd_CS"/>
</dbReference>
<protein>
    <submittedName>
        <fullName evidence="3">Ca2+-binding RTX toxin-like protein</fullName>
    </submittedName>
</protein>
<organism evidence="3 4">
    <name type="scientific">Sinorhizobium kostiense</name>
    <dbReference type="NCBI Taxonomy" id="76747"/>
    <lineage>
        <taxon>Bacteria</taxon>
        <taxon>Pseudomonadati</taxon>
        <taxon>Pseudomonadota</taxon>
        <taxon>Alphaproteobacteria</taxon>
        <taxon>Hyphomicrobiales</taxon>
        <taxon>Rhizobiaceae</taxon>
        <taxon>Sinorhizobium/Ensifer group</taxon>
        <taxon>Sinorhizobium</taxon>
    </lineage>
</organism>
<dbReference type="InterPro" id="IPR050557">
    <property type="entry name" value="RTX_toxin/Mannuronan_C5-epim"/>
</dbReference>
<keyword evidence="2" id="KW-0964">Secreted</keyword>